<organism evidence="3 4">
    <name type="scientific">Ceratodon purpureus</name>
    <name type="common">Fire moss</name>
    <name type="synonym">Dicranum purpureum</name>
    <dbReference type="NCBI Taxonomy" id="3225"/>
    <lineage>
        <taxon>Eukaryota</taxon>
        <taxon>Viridiplantae</taxon>
        <taxon>Streptophyta</taxon>
        <taxon>Embryophyta</taxon>
        <taxon>Bryophyta</taxon>
        <taxon>Bryophytina</taxon>
        <taxon>Bryopsida</taxon>
        <taxon>Dicranidae</taxon>
        <taxon>Pseudoditrichales</taxon>
        <taxon>Ditrichaceae</taxon>
        <taxon>Ceratodon</taxon>
    </lineage>
</organism>
<evidence type="ECO:0000313" key="3">
    <source>
        <dbReference type="EMBL" id="KAG0558463.1"/>
    </source>
</evidence>
<dbReference type="EMBL" id="CM026431">
    <property type="protein sequence ID" value="KAG0558463.1"/>
    <property type="molecule type" value="Genomic_DNA"/>
</dbReference>
<comment type="similarity">
    <text evidence="1">Belongs to the GPI inositol-deacylase family.</text>
</comment>
<dbReference type="AlphaFoldDB" id="A0A8T0GHF6"/>
<dbReference type="Pfam" id="PF07819">
    <property type="entry name" value="PGAP1"/>
    <property type="match status" value="1"/>
</dbReference>
<comment type="subcellular location">
    <subcellularLocation>
        <location evidence="1">Endoplasmic reticulum membrane</location>
    </subcellularLocation>
</comment>
<dbReference type="GO" id="GO:0015031">
    <property type="term" value="P:protein transport"/>
    <property type="evidence" value="ECO:0007669"/>
    <property type="project" value="UniProtKB-KW"/>
</dbReference>
<keyword evidence="1" id="KW-0813">Transport</keyword>
<name>A0A8T0GHF6_CERPU</name>
<comment type="function">
    <text evidence="1">Involved in inositol deacylation of GPI-anchored proteins which plays important roles in the quality control and ER-associated degradation of GPI-anchored proteins.</text>
</comment>
<keyword evidence="4" id="KW-1185">Reference proteome</keyword>
<evidence type="ECO:0000256" key="1">
    <source>
        <dbReference type="RuleBase" id="RU365011"/>
    </source>
</evidence>
<dbReference type="EC" id="3.1.-.-" evidence="1"/>
<feature type="domain" description="GPI inositol-deacylase PGAP1-like alpha/beta" evidence="2">
    <location>
        <begin position="163"/>
        <end position="230"/>
    </location>
</feature>
<dbReference type="Gene3D" id="3.40.50.1820">
    <property type="entry name" value="alpha/beta hydrolase"/>
    <property type="match status" value="1"/>
</dbReference>
<dbReference type="GO" id="GO:0005789">
    <property type="term" value="C:endoplasmic reticulum membrane"/>
    <property type="evidence" value="ECO:0007669"/>
    <property type="project" value="UniProtKB-SubCell"/>
</dbReference>
<gene>
    <name evidence="3" type="ORF">KC19_10G030200</name>
</gene>
<evidence type="ECO:0000259" key="2">
    <source>
        <dbReference type="Pfam" id="PF07819"/>
    </source>
</evidence>
<accession>A0A8T0GHF6</accession>
<protein>
    <recommendedName>
        <fullName evidence="1">GPI inositol-deacylase</fullName>
        <ecNumber evidence="1">3.1.-.-</ecNumber>
    </recommendedName>
</protein>
<evidence type="ECO:0000313" key="4">
    <source>
        <dbReference type="Proteomes" id="UP000822688"/>
    </source>
</evidence>
<keyword evidence="1" id="KW-0256">Endoplasmic reticulum</keyword>
<dbReference type="PANTHER" id="PTHR31934">
    <property type="entry name" value="ALPHA/BETA-HYDROLASES SUPERFAMILY PROTEIN"/>
    <property type="match status" value="1"/>
</dbReference>
<reference evidence="3" key="1">
    <citation type="submission" date="2020-06" db="EMBL/GenBank/DDBJ databases">
        <title>WGS assembly of Ceratodon purpureus strain R40.</title>
        <authorList>
            <person name="Carey S.B."/>
            <person name="Jenkins J."/>
            <person name="Shu S."/>
            <person name="Lovell J.T."/>
            <person name="Sreedasyam A."/>
            <person name="Maumus F."/>
            <person name="Tiley G.P."/>
            <person name="Fernandez-Pozo N."/>
            <person name="Barry K."/>
            <person name="Chen C."/>
            <person name="Wang M."/>
            <person name="Lipzen A."/>
            <person name="Daum C."/>
            <person name="Saski C.A."/>
            <person name="Payton A.C."/>
            <person name="Mcbreen J.C."/>
            <person name="Conrad R.E."/>
            <person name="Kollar L.M."/>
            <person name="Olsson S."/>
            <person name="Huttunen S."/>
            <person name="Landis J.B."/>
            <person name="Wickett N.J."/>
            <person name="Johnson M.G."/>
            <person name="Rensing S.A."/>
            <person name="Grimwood J."/>
            <person name="Schmutz J."/>
            <person name="Mcdaniel S.F."/>
        </authorList>
    </citation>
    <scope>NUCLEOTIDE SEQUENCE</scope>
    <source>
        <strain evidence="3">R40</strain>
    </source>
</reference>
<keyword evidence="1" id="KW-0378">Hydrolase</keyword>
<keyword evidence="1" id="KW-0472">Membrane</keyword>
<dbReference type="InterPro" id="IPR029058">
    <property type="entry name" value="AB_hydrolase_fold"/>
</dbReference>
<dbReference type="GO" id="GO:0016788">
    <property type="term" value="F:hydrolase activity, acting on ester bonds"/>
    <property type="evidence" value="ECO:0007669"/>
    <property type="project" value="InterPro"/>
</dbReference>
<proteinExistence type="inferred from homology"/>
<dbReference type="InterPro" id="IPR012908">
    <property type="entry name" value="PGAP1-ab_dom-like"/>
</dbReference>
<dbReference type="Proteomes" id="UP000822688">
    <property type="component" value="Chromosome 10"/>
</dbReference>
<comment type="caution">
    <text evidence="3">The sequence shown here is derived from an EMBL/GenBank/DDBJ whole genome shotgun (WGS) entry which is preliminary data.</text>
</comment>
<dbReference type="PANTHER" id="PTHR31934:SF5">
    <property type="entry name" value="OS05G0557900 PROTEIN"/>
    <property type="match status" value="1"/>
</dbReference>
<sequence>MDYRALVQKTTSLVGQTTTTLVGRLTTKMGSKDVGDEVVVETPSKTLGLCELKEKLSGLLTREGSSGEIGWALASVEGAPVQDETELFYSVWDELKNAQLGSSTEEMRAHSYLLVPGLFCNSYPTYFREILAYFKDIGLECEFAHINTEGAVKSNATAVKDIIVAQYEQFGKKVVLLGHSKGGTDAAAACAMYWTELKDKVRGLIMLQSPYGGTPLAADLLKEGQFGALNSIFLGKLASFSNPDGTVDAVKDLTYKNRRAFLEEYPLPSDVPTLCFHSNFPPDSITRFKKYMLKENLMAHSNFLSGRVELPLEMMLGKQLALMSRYILSRYPGVESDGMVTRKDAEVPGSVVVKFREELAHTLVIPEVFPAVQKPDEPSPPFLNSSLVCQACIMVLLTTR</sequence>
<keyword evidence="1" id="KW-0653">Protein transport</keyword>
<dbReference type="SUPFAM" id="SSF53474">
    <property type="entry name" value="alpha/beta-Hydrolases"/>
    <property type="match status" value="1"/>
</dbReference>